<dbReference type="InterPro" id="IPR012932">
    <property type="entry name" value="VKOR"/>
</dbReference>
<dbReference type="PATRIC" id="fig|42253.5.peg.2573"/>
<evidence type="ECO:0000256" key="11">
    <source>
        <dbReference type="SAM" id="Phobius"/>
    </source>
</evidence>
<dbReference type="Pfam" id="PF07884">
    <property type="entry name" value="VKOR"/>
    <property type="match status" value="1"/>
</dbReference>
<keyword evidence="13" id="KW-0378">Hydrolase</keyword>
<proteinExistence type="inferred from homology"/>
<keyword evidence="3 11" id="KW-0812">Transmembrane</keyword>
<evidence type="ECO:0000256" key="9">
    <source>
        <dbReference type="ARBA" id="ARBA00023284"/>
    </source>
</evidence>
<evidence type="ECO:0000256" key="4">
    <source>
        <dbReference type="ARBA" id="ARBA00022719"/>
    </source>
</evidence>
<keyword evidence="14" id="KW-1185">Reference proteome</keyword>
<evidence type="ECO:0000256" key="7">
    <source>
        <dbReference type="ARBA" id="ARBA00023136"/>
    </source>
</evidence>
<dbReference type="GO" id="GO:0016491">
    <property type="term" value="F:oxidoreductase activity"/>
    <property type="evidence" value="ECO:0007669"/>
    <property type="project" value="UniProtKB-KW"/>
</dbReference>
<feature type="domain" description="Vitamin K epoxide reductase" evidence="12">
    <location>
        <begin position="72"/>
        <end position="200"/>
    </location>
</feature>
<evidence type="ECO:0000256" key="8">
    <source>
        <dbReference type="ARBA" id="ARBA00023157"/>
    </source>
</evidence>
<keyword evidence="13" id="KW-0540">Nuclease</keyword>
<dbReference type="GO" id="GO:0004519">
    <property type="term" value="F:endonuclease activity"/>
    <property type="evidence" value="ECO:0007669"/>
    <property type="project" value="UniProtKB-KW"/>
</dbReference>
<accession>A0A0K2GDJ0</accession>
<comment type="similarity">
    <text evidence="2">Belongs to the VKOR family.</text>
</comment>
<evidence type="ECO:0000256" key="5">
    <source>
        <dbReference type="ARBA" id="ARBA00022989"/>
    </source>
</evidence>
<dbReference type="KEGG" id="nmv:NITMOv2_2605"/>
<dbReference type="STRING" id="42253.NITMOv2_2605"/>
<dbReference type="Proteomes" id="UP000069205">
    <property type="component" value="Chromosome"/>
</dbReference>
<gene>
    <name evidence="13" type="ORF">NITMOv2_2605</name>
</gene>
<dbReference type="AlphaFoldDB" id="A0A0K2GDJ0"/>
<evidence type="ECO:0000256" key="3">
    <source>
        <dbReference type="ARBA" id="ARBA00022692"/>
    </source>
</evidence>
<evidence type="ECO:0000256" key="2">
    <source>
        <dbReference type="ARBA" id="ARBA00006214"/>
    </source>
</evidence>
<protein>
    <submittedName>
        <fullName evidence="13">Type I restriction-modification system endonuclease (Modular protein)</fullName>
    </submittedName>
</protein>
<evidence type="ECO:0000256" key="6">
    <source>
        <dbReference type="ARBA" id="ARBA00023002"/>
    </source>
</evidence>
<feature type="compositionally biased region" description="Basic and acidic residues" evidence="10">
    <location>
        <begin position="47"/>
        <end position="63"/>
    </location>
</feature>
<keyword evidence="8" id="KW-1015">Disulfide bond</keyword>
<keyword evidence="4" id="KW-0874">Quinone</keyword>
<evidence type="ECO:0000313" key="13">
    <source>
        <dbReference type="EMBL" id="ALA59018.1"/>
    </source>
</evidence>
<evidence type="ECO:0000259" key="12">
    <source>
        <dbReference type="Pfam" id="PF07884"/>
    </source>
</evidence>
<evidence type="ECO:0000313" key="14">
    <source>
        <dbReference type="Proteomes" id="UP000069205"/>
    </source>
</evidence>
<keyword evidence="7 11" id="KW-0472">Membrane</keyword>
<evidence type="ECO:0000256" key="10">
    <source>
        <dbReference type="SAM" id="MobiDB-lite"/>
    </source>
</evidence>
<dbReference type="InterPro" id="IPR038354">
    <property type="entry name" value="VKOR_sf"/>
</dbReference>
<keyword evidence="9" id="KW-0676">Redox-active center</keyword>
<reference evidence="13 14" key="1">
    <citation type="journal article" date="2015" name="Proc. Natl. Acad. Sci. U.S.A.">
        <title>Expanded metabolic versatility of ubiquitous nitrite-oxidizing bacteria from the genus Nitrospira.</title>
        <authorList>
            <person name="Koch H."/>
            <person name="Lucker S."/>
            <person name="Albertsen M."/>
            <person name="Kitzinger K."/>
            <person name="Herbold C."/>
            <person name="Spieck E."/>
            <person name="Nielsen P.H."/>
            <person name="Wagner M."/>
            <person name="Daims H."/>
        </authorList>
    </citation>
    <scope>NUCLEOTIDE SEQUENCE [LARGE SCALE GENOMIC DNA]</scope>
    <source>
        <strain evidence="13 14">NSP M-1</strain>
    </source>
</reference>
<keyword evidence="6" id="KW-0560">Oxidoreductase</keyword>
<dbReference type="EMBL" id="CP011801">
    <property type="protein sequence ID" value="ALA59018.1"/>
    <property type="molecule type" value="Genomic_DNA"/>
</dbReference>
<keyword evidence="5 11" id="KW-1133">Transmembrane helix</keyword>
<dbReference type="GO" id="GO:0048038">
    <property type="term" value="F:quinone binding"/>
    <property type="evidence" value="ECO:0007669"/>
    <property type="project" value="UniProtKB-KW"/>
</dbReference>
<dbReference type="Gene3D" id="1.20.1440.130">
    <property type="entry name" value="VKOR domain"/>
    <property type="match status" value="1"/>
</dbReference>
<comment type="subcellular location">
    <subcellularLocation>
        <location evidence="1">Membrane</location>
        <topology evidence="1">Multi-pass membrane protein</topology>
    </subcellularLocation>
</comment>
<feature type="transmembrane region" description="Helical" evidence="11">
    <location>
        <begin position="73"/>
        <end position="95"/>
    </location>
</feature>
<keyword evidence="13" id="KW-0255">Endonuclease</keyword>
<sequence>MTQGKPMPPDRSGASSIWVMPWNAEGLSNDSVRRSVELASMAFGHATEGRDPQRLRADLRDDRSPHMRRRRAITVLSLVGMASMAIVSLFQMGVIRHLPDPPSRRFHSDKVNASSTAYHYGVPDGPLSLAAHALNAVLAGLGGAGRARRAPWIPLLAAGKAAAGAGVAAKYLFHQMPVVEQAWCGYCIVDALAHLGACALALPEAIEAAREHRWSEPTGGRS</sequence>
<organism evidence="13 14">
    <name type="scientific">Nitrospira moscoviensis</name>
    <dbReference type="NCBI Taxonomy" id="42253"/>
    <lineage>
        <taxon>Bacteria</taxon>
        <taxon>Pseudomonadati</taxon>
        <taxon>Nitrospirota</taxon>
        <taxon>Nitrospiria</taxon>
        <taxon>Nitrospirales</taxon>
        <taxon>Nitrospiraceae</taxon>
        <taxon>Nitrospira</taxon>
    </lineage>
</organism>
<dbReference type="GO" id="GO:0016020">
    <property type="term" value="C:membrane"/>
    <property type="evidence" value="ECO:0007669"/>
    <property type="project" value="UniProtKB-SubCell"/>
</dbReference>
<name>A0A0K2GDJ0_NITMO</name>
<feature type="region of interest" description="Disordered" evidence="10">
    <location>
        <begin position="44"/>
        <end position="63"/>
    </location>
</feature>
<evidence type="ECO:0000256" key="1">
    <source>
        <dbReference type="ARBA" id="ARBA00004141"/>
    </source>
</evidence>